<dbReference type="OrthoDB" id="1348817at2759"/>
<dbReference type="AlphaFoldDB" id="A0A0S3RN85"/>
<sequence length="172" mass="19274">MSGDWYPDLIKVFYANLRVENGIICSRVKGVNNKLDEGISSMIVGFKLGGHKSHLSVLVINKLAIYKACLRNPDEPRDFTLFNVGGLKRDDRLCAFVIAWILLPRGGNHAQLTIEDVYLLHALKGRLETDWTVVVCDHMVKISKQNMANLRYAAFLAGSCVIILLTSLMKLQ</sequence>
<evidence type="ECO:0000256" key="1">
    <source>
        <dbReference type="SAM" id="Phobius"/>
    </source>
</evidence>
<reference evidence="2 3" key="1">
    <citation type="journal article" date="2015" name="Sci. Rep.">
        <title>The power of single molecule real-time sequencing technology in the de novo assembly of a eukaryotic genome.</title>
        <authorList>
            <person name="Sakai H."/>
            <person name="Naito K."/>
            <person name="Ogiso-Tanaka E."/>
            <person name="Takahashi Y."/>
            <person name="Iseki K."/>
            <person name="Muto C."/>
            <person name="Satou K."/>
            <person name="Teruya K."/>
            <person name="Shiroma A."/>
            <person name="Shimoji M."/>
            <person name="Hirano T."/>
            <person name="Itoh T."/>
            <person name="Kaga A."/>
            <person name="Tomooka N."/>
        </authorList>
    </citation>
    <scope>NUCLEOTIDE SEQUENCE [LARGE SCALE GENOMIC DNA]</scope>
    <source>
        <strain evidence="3">cv. Shumari</strain>
    </source>
</reference>
<keyword evidence="1" id="KW-0812">Transmembrane</keyword>
<feature type="transmembrane region" description="Helical" evidence="1">
    <location>
        <begin position="149"/>
        <end position="169"/>
    </location>
</feature>
<proteinExistence type="predicted"/>
<evidence type="ECO:0000313" key="2">
    <source>
        <dbReference type="EMBL" id="BAT82061.1"/>
    </source>
</evidence>
<name>A0A0S3RN85_PHAAN</name>
<dbReference type="EMBL" id="AP015036">
    <property type="protein sequence ID" value="BAT82061.1"/>
    <property type="molecule type" value="Genomic_DNA"/>
</dbReference>
<organism evidence="2 3">
    <name type="scientific">Vigna angularis var. angularis</name>
    <dbReference type="NCBI Taxonomy" id="157739"/>
    <lineage>
        <taxon>Eukaryota</taxon>
        <taxon>Viridiplantae</taxon>
        <taxon>Streptophyta</taxon>
        <taxon>Embryophyta</taxon>
        <taxon>Tracheophyta</taxon>
        <taxon>Spermatophyta</taxon>
        <taxon>Magnoliopsida</taxon>
        <taxon>eudicotyledons</taxon>
        <taxon>Gunneridae</taxon>
        <taxon>Pentapetalae</taxon>
        <taxon>rosids</taxon>
        <taxon>fabids</taxon>
        <taxon>Fabales</taxon>
        <taxon>Fabaceae</taxon>
        <taxon>Papilionoideae</taxon>
        <taxon>50 kb inversion clade</taxon>
        <taxon>NPAAA clade</taxon>
        <taxon>indigoferoid/millettioid clade</taxon>
        <taxon>Phaseoleae</taxon>
        <taxon>Vigna</taxon>
    </lineage>
</organism>
<keyword evidence="3" id="KW-1185">Reference proteome</keyword>
<evidence type="ECO:0000313" key="3">
    <source>
        <dbReference type="Proteomes" id="UP000291084"/>
    </source>
</evidence>
<accession>A0A0S3RN85</accession>
<protein>
    <submittedName>
        <fullName evidence="2">Uncharacterized protein</fullName>
    </submittedName>
</protein>
<keyword evidence="1" id="KW-0472">Membrane</keyword>
<dbReference type="Proteomes" id="UP000291084">
    <property type="component" value="Chromosome 3"/>
</dbReference>
<keyword evidence="1" id="KW-1133">Transmembrane helix</keyword>
<gene>
    <name evidence="2" type="primary">Vigan.03G200500</name>
    <name evidence="2" type="ORF">VIGAN_03200500</name>
</gene>